<evidence type="ECO:0000313" key="1">
    <source>
        <dbReference type="EMBL" id="MUN28901.1"/>
    </source>
</evidence>
<keyword evidence="2" id="KW-1185">Reference proteome</keyword>
<protein>
    <submittedName>
        <fullName evidence="1">Uncharacterized protein</fullName>
    </submittedName>
</protein>
<gene>
    <name evidence="1" type="ORF">GC250_05480</name>
</gene>
<sequence length="109" mass="12081">MVKVLFLIYSKEMLESAITIALNSYKNKRYEDVKVIFLGEAVKNLITLSQEASTNLEELSMAGVIDSVCFYSADKAGIKDDIVDKGITLAPIGERMAKYINSGYTVLTF</sequence>
<dbReference type="EMBL" id="WGGD01000005">
    <property type="protein sequence ID" value="MUN28901.1"/>
    <property type="molecule type" value="Genomic_DNA"/>
</dbReference>
<dbReference type="Proteomes" id="UP000470772">
    <property type="component" value="Unassembled WGS sequence"/>
</dbReference>
<accession>A0A6A9QNZ4</accession>
<reference evidence="1 2" key="1">
    <citation type="submission" date="2019-10" db="EMBL/GenBank/DDBJ databases">
        <title>Sequencing and Assembly of Multiple Reported Metal-Biooxidizing Members of the Extremely Thermoacidophilic Archaeal Family Sulfolobaceae.</title>
        <authorList>
            <person name="Counts J.A."/>
            <person name="Kelly R.M."/>
        </authorList>
    </citation>
    <scope>NUCLEOTIDE SEQUENCE [LARGE SCALE GENOMIC DNA]</scope>
    <source>
        <strain evidence="1 2">DSM 6482</strain>
    </source>
</reference>
<dbReference type="Pfam" id="PF02635">
    <property type="entry name" value="DsrE"/>
    <property type="match status" value="1"/>
</dbReference>
<dbReference type="AlphaFoldDB" id="A0A6A9QNZ4"/>
<dbReference type="Gene3D" id="3.40.1260.10">
    <property type="entry name" value="DsrEFH-like"/>
    <property type="match status" value="1"/>
</dbReference>
<organism evidence="1 2">
    <name type="scientific">Sulfuracidifex metallicus DSM 6482 = JCM 9184</name>
    <dbReference type="NCBI Taxonomy" id="523847"/>
    <lineage>
        <taxon>Archaea</taxon>
        <taxon>Thermoproteota</taxon>
        <taxon>Thermoprotei</taxon>
        <taxon>Sulfolobales</taxon>
        <taxon>Sulfolobaceae</taxon>
        <taxon>Sulfuracidifex</taxon>
    </lineage>
</organism>
<dbReference type="InterPro" id="IPR003787">
    <property type="entry name" value="Sulphur_relay_DsrE/F-like"/>
</dbReference>
<evidence type="ECO:0000313" key="2">
    <source>
        <dbReference type="Proteomes" id="UP000470772"/>
    </source>
</evidence>
<proteinExistence type="predicted"/>
<comment type="caution">
    <text evidence="1">The sequence shown here is derived from an EMBL/GenBank/DDBJ whole genome shotgun (WGS) entry which is preliminary data.</text>
</comment>
<dbReference type="SUPFAM" id="SSF75169">
    <property type="entry name" value="DsrEFH-like"/>
    <property type="match status" value="1"/>
</dbReference>
<dbReference type="RefSeq" id="WP_054838544.1">
    <property type="nucleotide sequence ID" value="NZ_BBBY01000011.1"/>
</dbReference>
<dbReference type="InterPro" id="IPR027396">
    <property type="entry name" value="DsrEFH-like"/>
</dbReference>
<name>A0A6A9QNZ4_SULME</name>
<dbReference type="OrthoDB" id="41780at2157"/>